<comment type="caution">
    <text evidence="2">The sequence shown here is derived from an EMBL/GenBank/DDBJ whole genome shotgun (WGS) entry which is preliminary data.</text>
</comment>
<organism evidence="2 3">
    <name type="scientific">Fusarium oxysporum</name>
    <name type="common">Fusarium vascular wilt</name>
    <dbReference type="NCBI Taxonomy" id="5507"/>
    <lineage>
        <taxon>Eukaryota</taxon>
        <taxon>Fungi</taxon>
        <taxon>Dikarya</taxon>
        <taxon>Ascomycota</taxon>
        <taxon>Pezizomycotina</taxon>
        <taxon>Sordariomycetes</taxon>
        <taxon>Hypocreomycetidae</taxon>
        <taxon>Hypocreales</taxon>
        <taxon>Nectriaceae</taxon>
        <taxon>Fusarium</taxon>
        <taxon>Fusarium oxysporum species complex</taxon>
    </lineage>
</organism>
<accession>A0A420NY31</accession>
<dbReference type="VEuPathDB" id="FungiDB:FOXG_14222"/>
<feature type="region of interest" description="Disordered" evidence="1">
    <location>
        <begin position="141"/>
        <end position="160"/>
    </location>
</feature>
<dbReference type="Proteomes" id="UP000285860">
    <property type="component" value="Unassembled WGS sequence"/>
</dbReference>
<protein>
    <submittedName>
        <fullName evidence="2">Uncharacterized protein</fullName>
    </submittedName>
</protein>
<feature type="region of interest" description="Disordered" evidence="1">
    <location>
        <begin position="80"/>
        <end position="103"/>
    </location>
</feature>
<reference evidence="2 3" key="1">
    <citation type="journal article" date="2018" name="Sci. Rep.">
        <title>Characterisation of pathogen-specific regions and novel effector candidates in Fusarium oxysporum f. sp. cepae.</title>
        <authorList>
            <person name="Armitage A.D."/>
            <person name="Taylor A."/>
            <person name="Sobczyk M.K."/>
            <person name="Baxter L."/>
            <person name="Greenfield B.P."/>
            <person name="Bates H.J."/>
            <person name="Wilson F."/>
            <person name="Jackson A.C."/>
            <person name="Ott S."/>
            <person name="Harrison R.J."/>
            <person name="Clarkson J.P."/>
        </authorList>
    </citation>
    <scope>NUCLEOTIDE SEQUENCE [LARGE SCALE GENOMIC DNA]</scope>
    <source>
        <strain evidence="2 3">Fo_A28</strain>
    </source>
</reference>
<gene>
    <name evidence="2" type="ORF">BFJ68_g17296</name>
</gene>
<name>A0A420NY31_FUSOX</name>
<evidence type="ECO:0000313" key="3">
    <source>
        <dbReference type="Proteomes" id="UP000285860"/>
    </source>
</evidence>
<proteinExistence type="predicted"/>
<sequence length="177" mass="19638">MPTLTANSDASSAYAVAVSRRGWISCAVAIRATEILLSARSGSDLGATENDDVEPDEVDQSAVPDLLPEDTEMEALHSRILGEERDEPVPVRQPTQHQLEMPDIRRTPVNEFNRSQALLSMAFPTLFPRGQAEFVEPRLRPTIYNPPFDSPTLSSSKKKRAPPKFVNFTYTKVGQNK</sequence>
<evidence type="ECO:0000313" key="2">
    <source>
        <dbReference type="EMBL" id="RKK85191.1"/>
    </source>
</evidence>
<dbReference type="VEuPathDB" id="FungiDB:HZS61_002203"/>
<dbReference type="EMBL" id="MRCY01000488">
    <property type="protein sequence ID" value="RKK85191.1"/>
    <property type="molecule type" value="Genomic_DNA"/>
</dbReference>
<feature type="compositionally biased region" description="Basic and acidic residues" evidence="1">
    <location>
        <begin position="80"/>
        <end position="89"/>
    </location>
</feature>
<dbReference type="AlphaFoldDB" id="A0A420NY31"/>
<evidence type="ECO:0000256" key="1">
    <source>
        <dbReference type="SAM" id="MobiDB-lite"/>
    </source>
</evidence>